<dbReference type="PANTHER" id="PTHR48048:SF94">
    <property type="entry name" value="GLYCOSYLTRANSFERASE"/>
    <property type="match status" value="1"/>
</dbReference>
<dbReference type="FunFam" id="3.40.50.2000:FF:000080">
    <property type="entry name" value="Glycosyltransferase"/>
    <property type="match status" value="2"/>
</dbReference>
<dbReference type="InterPro" id="IPR035595">
    <property type="entry name" value="UDP_glycos_trans_CS"/>
</dbReference>
<dbReference type="PANTHER" id="PTHR48048">
    <property type="entry name" value="GLYCOSYLTRANSFERASE"/>
    <property type="match status" value="1"/>
</dbReference>
<dbReference type="Gene3D" id="3.40.50.2000">
    <property type="entry name" value="Glycogen Phosphorylase B"/>
    <property type="match status" value="5"/>
</dbReference>
<dbReference type="InterPro" id="IPR002213">
    <property type="entry name" value="UDP_glucos_trans"/>
</dbReference>
<dbReference type="FunFam" id="3.40.50.2000:FF:000431">
    <property type="entry name" value="UDP-glycosyltransferase 90A1"/>
    <property type="match status" value="1"/>
</dbReference>
<dbReference type="Proteomes" id="UP000323000">
    <property type="component" value="Chromosome 1"/>
</dbReference>
<dbReference type="GO" id="GO:0035251">
    <property type="term" value="F:UDP-glucosyltransferase activity"/>
    <property type="evidence" value="ECO:0007669"/>
    <property type="project" value="InterPro"/>
</dbReference>
<organism evidence="4 5">
    <name type="scientific">Acer yangbiense</name>
    <dbReference type="NCBI Taxonomy" id="1000413"/>
    <lineage>
        <taxon>Eukaryota</taxon>
        <taxon>Viridiplantae</taxon>
        <taxon>Streptophyta</taxon>
        <taxon>Embryophyta</taxon>
        <taxon>Tracheophyta</taxon>
        <taxon>Spermatophyta</taxon>
        <taxon>Magnoliopsida</taxon>
        <taxon>eudicotyledons</taxon>
        <taxon>Gunneridae</taxon>
        <taxon>Pentapetalae</taxon>
        <taxon>rosids</taxon>
        <taxon>malvids</taxon>
        <taxon>Sapindales</taxon>
        <taxon>Sapindaceae</taxon>
        <taxon>Hippocastanoideae</taxon>
        <taxon>Acereae</taxon>
        <taxon>Acer</taxon>
    </lineage>
</organism>
<evidence type="ECO:0000256" key="3">
    <source>
        <dbReference type="ARBA" id="ARBA00022679"/>
    </source>
</evidence>
<keyword evidence="3" id="KW-0808">Transferase</keyword>
<gene>
    <name evidence="4" type="ORF">EZV62_002942</name>
</gene>
<name>A0A5C7IYR8_9ROSI</name>
<dbReference type="InterPro" id="IPR050481">
    <property type="entry name" value="UDP-glycosyltransf_plant"/>
</dbReference>
<comment type="similarity">
    <text evidence="1">Belongs to the UDP-glycosyltransferase family.</text>
</comment>
<dbReference type="EMBL" id="VAHF01000001">
    <property type="protein sequence ID" value="TXG74363.1"/>
    <property type="molecule type" value="Genomic_DNA"/>
</dbReference>
<evidence type="ECO:0000256" key="2">
    <source>
        <dbReference type="ARBA" id="ARBA00022676"/>
    </source>
</evidence>
<keyword evidence="2" id="KW-0328">Glycosyltransferase</keyword>
<evidence type="ECO:0000256" key="1">
    <source>
        <dbReference type="ARBA" id="ARBA00009995"/>
    </source>
</evidence>
<proteinExistence type="inferred from homology"/>
<dbReference type="Pfam" id="PF00201">
    <property type="entry name" value="UDPGT"/>
    <property type="match status" value="2"/>
</dbReference>
<dbReference type="FunFam" id="3.40.50.2000:FF:000056">
    <property type="entry name" value="Glycosyltransferase"/>
    <property type="match status" value="1"/>
</dbReference>
<dbReference type="SUPFAM" id="SSF53756">
    <property type="entry name" value="UDP-Glycosyltransferase/glycogen phosphorylase"/>
    <property type="match status" value="3"/>
</dbReference>
<evidence type="ECO:0008006" key="6">
    <source>
        <dbReference type="Google" id="ProtNLM"/>
    </source>
</evidence>
<dbReference type="OrthoDB" id="5835829at2759"/>
<keyword evidence="5" id="KW-1185">Reference proteome</keyword>
<dbReference type="AlphaFoldDB" id="A0A5C7IYR8"/>
<comment type="caution">
    <text evidence="4">The sequence shown here is derived from an EMBL/GenBank/DDBJ whole genome shotgun (WGS) entry which is preliminary data.</text>
</comment>
<dbReference type="PROSITE" id="PS00375">
    <property type="entry name" value="UDPGT"/>
    <property type="match status" value="2"/>
</dbReference>
<evidence type="ECO:0000313" key="4">
    <source>
        <dbReference type="EMBL" id="TXG74363.1"/>
    </source>
</evidence>
<evidence type="ECO:0000313" key="5">
    <source>
        <dbReference type="Proteomes" id="UP000323000"/>
    </source>
</evidence>
<sequence length="1066" mass="119093">MEKAELIFVPSPGIGHLVATLEFAKRLIDHDDQILITVLVMKLPFTTFVDAYTKSFTASQSRIQLIDLPEVEPPTSELLNGSIEYITLCIDSQLPYVRNIVSDIVSSRSSSASVRVTGLVVDFFCVSMIDVASELRLPSYIFLTSNAGFLGLMLYLPTRHDQISTAFEPSDSELSIPGFVNPVPVSVLPLGMFHKLGYSSYIKLAQRFNDVNGIIVNTVSELEPYAVNSFSGNSLNPPVYTVGPVLELKPESSVAFLCFGSKGSFGPAQVKEIATGLEQSEYKFLWSLRVLPPNNEVTVIDYSTNDDVFPEGFMERIRGRGMICGWAPQVEVLAHKAIGGFVSHCGWNSILESLWYGVPIATWPLDAEQQLNAFRMVKELGLAVEMRLDSKDGDLVMAEEIARAVRCVMDSDSEVRKKVKEMPEISRKSLMDGGQTGIRKQTREVKLWKPERMKKAELIFVPLPSIGHLVSTLEFAKRLIDRDDRISIAVLVIKLPLFPHLDAYTKSVAAAQLRIRLIELPQVENKDHPCYSIRNVSNSLRKFSKIKKLERFRIPNWMQQTSCRLVSPLNALLKLLFPSLCIEESRREKLSSGSLRMEKAELIFVPAPGIGHLAATVEFAKRLIDRDDRILITVLVMKLPFTTFVDAYTKSFTASQSRIQLIDLPEVEPPSSQLLNESIEYYITLFIDSQLPHVRNIVSDIVSSRSSSESVRVTGLVVDFFCVSMIDVAIELRLPSYIFFTSNTGFLGLMLYLPTRHDQISTVFEPSDSELSIPGFVNPVPVSGLPLTLFHKLGYSSSIKLAQRFNDVNGIIVNTFSELEPYAVNSFSGSLNPPVYTVGPVLELKGQPNPDLDEDRCQKIFKWLDDQPESSVVFLCFGSRGRFSPVQVKEIATGLEQSEYKFLWSLRVSPPNNDVPVIDYSTNDDVFPEGFMERIRGRGMICGWAPQVEVLAHKAIGGFVSHCGWNSILESLWYGVPIATWPQYAEQQLNAFRMVKELGLAVELRLDSKLGDLVMADEIARAIKCVMDGDSEVRKKVKEMADIGRKSLMDGGSSFVSIGKFIDLNF</sequence>
<dbReference type="CDD" id="cd03784">
    <property type="entry name" value="GT1_Gtf-like"/>
    <property type="match status" value="2"/>
</dbReference>
<accession>A0A5C7IYR8</accession>
<reference evidence="5" key="1">
    <citation type="journal article" date="2019" name="Gigascience">
        <title>De novo genome assembly of the endangered Acer yangbiense, a plant species with extremely small populations endemic to Yunnan Province, China.</title>
        <authorList>
            <person name="Yang J."/>
            <person name="Wariss H.M."/>
            <person name="Tao L."/>
            <person name="Zhang R."/>
            <person name="Yun Q."/>
            <person name="Hollingsworth P."/>
            <person name="Dao Z."/>
            <person name="Luo G."/>
            <person name="Guo H."/>
            <person name="Ma Y."/>
            <person name="Sun W."/>
        </authorList>
    </citation>
    <scope>NUCLEOTIDE SEQUENCE [LARGE SCALE GENOMIC DNA]</scope>
    <source>
        <strain evidence="5">cv. Malutang</strain>
    </source>
</reference>
<protein>
    <recommendedName>
        <fullName evidence="6">UDP-glycosyltransferases domain-containing protein</fullName>
    </recommendedName>
</protein>